<reference evidence="2 3" key="1">
    <citation type="submission" date="2019-02" db="EMBL/GenBank/DDBJ databases">
        <title>Deep-cultivation of Planctomycetes and their phenomic and genomic characterization uncovers novel biology.</title>
        <authorList>
            <person name="Wiegand S."/>
            <person name="Jogler M."/>
            <person name="Boedeker C."/>
            <person name="Pinto D."/>
            <person name="Vollmers J."/>
            <person name="Rivas-Marin E."/>
            <person name="Kohn T."/>
            <person name="Peeters S.H."/>
            <person name="Heuer A."/>
            <person name="Rast P."/>
            <person name="Oberbeckmann S."/>
            <person name="Bunk B."/>
            <person name="Jeske O."/>
            <person name="Meyerdierks A."/>
            <person name="Storesund J.E."/>
            <person name="Kallscheuer N."/>
            <person name="Luecker S."/>
            <person name="Lage O.M."/>
            <person name="Pohl T."/>
            <person name="Merkel B.J."/>
            <person name="Hornburger P."/>
            <person name="Mueller R.-W."/>
            <person name="Bruemmer F."/>
            <person name="Labrenz M."/>
            <person name="Spormann A.M."/>
            <person name="Op Den Camp H."/>
            <person name="Overmann J."/>
            <person name="Amann R."/>
            <person name="Jetten M.S.M."/>
            <person name="Mascher T."/>
            <person name="Medema M.H."/>
            <person name="Devos D.P."/>
            <person name="Kaster A.-K."/>
            <person name="Ovreas L."/>
            <person name="Rohde M."/>
            <person name="Galperin M.Y."/>
            <person name="Jogler C."/>
        </authorList>
    </citation>
    <scope>NUCLEOTIDE SEQUENCE [LARGE SCALE GENOMIC DNA]</scope>
    <source>
        <strain evidence="2 3">Pla108</strain>
    </source>
</reference>
<dbReference type="AlphaFoldDB" id="A0A5C6AJP3"/>
<dbReference type="Proteomes" id="UP000317421">
    <property type="component" value="Unassembled WGS sequence"/>
</dbReference>
<organism evidence="2 3">
    <name type="scientific">Botrimarina colliarenosi</name>
    <dbReference type="NCBI Taxonomy" id="2528001"/>
    <lineage>
        <taxon>Bacteria</taxon>
        <taxon>Pseudomonadati</taxon>
        <taxon>Planctomycetota</taxon>
        <taxon>Planctomycetia</taxon>
        <taxon>Pirellulales</taxon>
        <taxon>Lacipirellulaceae</taxon>
        <taxon>Botrimarina</taxon>
    </lineage>
</organism>
<accession>A0A5C6AJP3</accession>
<dbReference type="EMBL" id="SJPR01000001">
    <property type="protein sequence ID" value="TWU00243.1"/>
    <property type="molecule type" value="Genomic_DNA"/>
</dbReference>
<gene>
    <name evidence="2" type="ORF">Pla108_11900</name>
</gene>
<evidence type="ECO:0000313" key="2">
    <source>
        <dbReference type="EMBL" id="TWU00243.1"/>
    </source>
</evidence>
<protein>
    <submittedName>
        <fullName evidence="2">Uncharacterized protein</fullName>
    </submittedName>
</protein>
<evidence type="ECO:0000256" key="1">
    <source>
        <dbReference type="SAM" id="Phobius"/>
    </source>
</evidence>
<name>A0A5C6AJP3_9BACT</name>
<keyword evidence="1" id="KW-1133">Transmembrane helix</keyword>
<proteinExistence type="predicted"/>
<keyword evidence="1" id="KW-0472">Membrane</keyword>
<comment type="caution">
    <text evidence="2">The sequence shown here is derived from an EMBL/GenBank/DDBJ whole genome shotgun (WGS) entry which is preliminary data.</text>
</comment>
<keyword evidence="1" id="KW-0812">Transmembrane</keyword>
<feature type="transmembrane region" description="Helical" evidence="1">
    <location>
        <begin position="6"/>
        <end position="25"/>
    </location>
</feature>
<evidence type="ECO:0000313" key="3">
    <source>
        <dbReference type="Proteomes" id="UP000317421"/>
    </source>
</evidence>
<dbReference type="RefSeq" id="WP_197526275.1">
    <property type="nucleotide sequence ID" value="NZ_SJPR01000001.1"/>
</dbReference>
<keyword evidence="3" id="KW-1185">Reference proteome</keyword>
<sequence length="56" mass="5439">MNPATIALSILGGFVGLIIGGELLVRGASNLAAVNGALAGGGPPADVRRNAVGWGR</sequence>